<dbReference type="SUPFAM" id="SSF51338">
    <property type="entry name" value="Composite domain of metallo-dependent hydrolases"/>
    <property type="match status" value="1"/>
</dbReference>
<dbReference type="CDD" id="cd01298">
    <property type="entry name" value="ATZ_TRZ_like"/>
    <property type="match status" value="1"/>
</dbReference>
<dbReference type="GO" id="GO:0016810">
    <property type="term" value="F:hydrolase activity, acting on carbon-nitrogen (but not peptide) bonds"/>
    <property type="evidence" value="ECO:0007669"/>
    <property type="project" value="InterPro"/>
</dbReference>
<dbReference type="Gene3D" id="2.30.40.10">
    <property type="entry name" value="Urease, subunit C, domain 1"/>
    <property type="match status" value="1"/>
</dbReference>
<keyword evidence="1 3" id="KW-0378">Hydrolase</keyword>
<comment type="caution">
    <text evidence="3">The sequence shown here is derived from an EMBL/GenBank/DDBJ whole genome shotgun (WGS) entry which is preliminary data.</text>
</comment>
<feature type="domain" description="Amidohydrolase-related" evidence="2">
    <location>
        <begin position="57"/>
        <end position="405"/>
    </location>
</feature>
<evidence type="ECO:0000313" key="4">
    <source>
        <dbReference type="Proteomes" id="UP000239706"/>
    </source>
</evidence>
<dbReference type="Gene3D" id="3.20.20.140">
    <property type="entry name" value="Metal-dependent hydrolases"/>
    <property type="match status" value="1"/>
</dbReference>
<dbReference type="AlphaFoldDB" id="A0A2T0B3Q2"/>
<dbReference type="PANTHER" id="PTHR43794">
    <property type="entry name" value="AMINOHYDROLASE SSNA-RELATED"/>
    <property type="match status" value="1"/>
</dbReference>
<dbReference type="RefSeq" id="WP_106063709.1">
    <property type="nucleotide sequence ID" value="NZ_PVXO01000044.1"/>
</dbReference>
<dbReference type="Pfam" id="PF01979">
    <property type="entry name" value="Amidohydro_1"/>
    <property type="match status" value="1"/>
</dbReference>
<evidence type="ECO:0000256" key="1">
    <source>
        <dbReference type="ARBA" id="ARBA00022801"/>
    </source>
</evidence>
<proteinExistence type="predicted"/>
<dbReference type="Proteomes" id="UP000239706">
    <property type="component" value="Unassembled WGS sequence"/>
</dbReference>
<dbReference type="EMBL" id="PVXO01000044">
    <property type="protein sequence ID" value="PRR78534.1"/>
    <property type="molecule type" value="Genomic_DNA"/>
</dbReference>
<dbReference type="EC" id="3.8.1.8" evidence="3"/>
<organism evidence="3 4">
    <name type="scientific">Clostridium liquoris</name>
    <dbReference type="NCBI Taxonomy" id="1289519"/>
    <lineage>
        <taxon>Bacteria</taxon>
        <taxon>Bacillati</taxon>
        <taxon>Bacillota</taxon>
        <taxon>Clostridia</taxon>
        <taxon>Eubacteriales</taxon>
        <taxon>Clostridiaceae</taxon>
        <taxon>Clostridium</taxon>
    </lineage>
</organism>
<dbReference type="InterPro" id="IPR032466">
    <property type="entry name" value="Metal_Hydrolase"/>
</dbReference>
<evidence type="ECO:0000313" key="3">
    <source>
        <dbReference type="EMBL" id="PRR78534.1"/>
    </source>
</evidence>
<evidence type="ECO:0000259" key="2">
    <source>
        <dbReference type="Pfam" id="PF01979"/>
    </source>
</evidence>
<reference evidence="3 4" key="1">
    <citation type="submission" date="2018-03" db="EMBL/GenBank/DDBJ databases">
        <title>Genome sequence of Clostridium liquoris DSM 100320.</title>
        <authorList>
            <person name="Poehlein A."/>
            <person name="Daniel R."/>
        </authorList>
    </citation>
    <scope>NUCLEOTIDE SEQUENCE [LARGE SCALE GENOMIC DNA]</scope>
    <source>
        <strain evidence="3 4">DSM 100320</strain>
    </source>
</reference>
<sequence>MDKILIKNVTILTMNKAKEIIENGVVVISGKKIIDIGDSSLESKYKGFFIIDGNGGILMPGMVNCHSHVSMVAFRSLADDEADRLKKYILPLEKKLVDKDLVYNGARYGICEMLLSGVTTFCDMYYYEDEVARAASRLGIRAILGETIVNFPSPDSKEPYEGLAYCKEFIQNWHKNDLITPAVAPHAPYTNDSEHLIKAYNLSQKYKVPLTMHVAEMDYEYKKYKEEYNMTPVQYLDSLGILDKNFIGAHLVLVDDKDLDILEEREVGISHNIGANSKGAKGVAPAVKMYKRGMKIGLGTDGPMSGNTLDIMTQMPLVGKIHKLFNSDRTLLPAKDIVEMATIGGARALNMEHLIGTIEIGKRADLVILETESVNMQPIYDYYSTIVYSANPSNVDTVIVNGRIVVKSKKILHVDFNDIRRSLLDMKDKILSATKEI</sequence>
<dbReference type="InterPro" id="IPR006680">
    <property type="entry name" value="Amidohydro-rel"/>
</dbReference>
<dbReference type="SUPFAM" id="SSF51556">
    <property type="entry name" value="Metallo-dependent hydrolases"/>
    <property type="match status" value="1"/>
</dbReference>
<dbReference type="PANTHER" id="PTHR43794:SF11">
    <property type="entry name" value="AMIDOHYDROLASE-RELATED DOMAIN-CONTAINING PROTEIN"/>
    <property type="match status" value="1"/>
</dbReference>
<keyword evidence="4" id="KW-1185">Reference proteome</keyword>
<name>A0A2T0B3Q2_9CLOT</name>
<dbReference type="InterPro" id="IPR011059">
    <property type="entry name" value="Metal-dep_hydrolase_composite"/>
</dbReference>
<dbReference type="GO" id="GO:0018788">
    <property type="term" value="F:atrazine chlorohydrolase activity"/>
    <property type="evidence" value="ECO:0007669"/>
    <property type="project" value="UniProtKB-EC"/>
</dbReference>
<dbReference type="InterPro" id="IPR050287">
    <property type="entry name" value="MTA/SAH_deaminase"/>
</dbReference>
<accession>A0A2T0B3Q2</accession>
<gene>
    <name evidence="3" type="primary">atzA_1</name>
    <name evidence="3" type="ORF">CLLI_16180</name>
</gene>
<protein>
    <submittedName>
        <fullName evidence="3">Atrazine chlorohydrolase</fullName>
        <ecNumber evidence="3">3.8.1.8</ecNumber>
    </submittedName>
</protein>
<dbReference type="OrthoDB" id="9807210at2"/>